<dbReference type="GO" id="GO:0006412">
    <property type="term" value="P:translation"/>
    <property type="evidence" value="ECO:0007669"/>
    <property type="project" value="UniProtKB-KW"/>
</dbReference>
<accession>A0A1L0BZ20</accession>
<dbReference type="EMBL" id="LT635768">
    <property type="protein sequence ID" value="SGZ56599.1"/>
    <property type="molecule type" value="Genomic_DNA"/>
</dbReference>
<feature type="domain" description="HBS1-like protein N-terminal" evidence="5">
    <location>
        <begin position="5"/>
        <end position="78"/>
    </location>
</feature>
<dbReference type="Pfam" id="PF08938">
    <property type="entry name" value="HBS1_N"/>
    <property type="match status" value="1"/>
</dbReference>
<reference evidence="6 7" key="1">
    <citation type="submission" date="2016-10" db="EMBL/GenBank/DDBJ databases">
        <authorList>
            <person name="de Groot N.N."/>
        </authorList>
    </citation>
    <scope>NUCLEOTIDE SEQUENCE [LARGE SCALE GENOMIC DNA]</scope>
    <source>
        <strain evidence="6 7">PYCC 4715</strain>
    </source>
</reference>
<dbReference type="GO" id="GO:0016787">
    <property type="term" value="F:hydrolase activity"/>
    <property type="evidence" value="ECO:0007669"/>
    <property type="project" value="UniProtKB-KW"/>
</dbReference>
<protein>
    <submittedName>
        <fullName evidence="6">CIC11C00000003420</fullName>
    </submittedName>
</protein>
<dbReference type="InterPro" id="IPR015033">
    <property type="entry name" value="HBS1-like_N"/>
</dbReference>
<evidence type="ECO:0000256" key="2">
    <source>
        <dbReference type="ARBA" id="ARBA00022490"/>
    </source>
</evidence>
<evidence type="ECO:0000259" key="5">
    <source>
        <dbReference type="Pfam" id="PF08938"/>
    </source>
</evidence>
<dbReference type="Proteomes" id="UP000182259">
    <property type="component" value="Chromosome V"/>
</dbReference>
<keyword evidence="4" id="KW-0648">Protein biosynthesis</keyword>
<evidence type="ECO:0000256" key="3">
    <source>
        <dbReference type="ARBA" id="ARBA00022801"/>
    </source>
</evidence>
<keyword evidence="3" id="KW-0378">Hydrolase</keyword>
<dbReference type="GO" id="GO:0005737">
    <property type="term" value="C:cytoplasm"/>
    <property type="evidence" value="ECO:0007669"/>
    <property type="project" value="UniProtKB-SubCell"/>
</dbReference>
<evidence type="ECO:0000256" key="1">
    <source>
        <dbReference type="ARBA" id="ARBA00004496"/>
    </source>
</evidence>
<dbReference type="AlphaFoldDB" id="A0A1L0BZ20"/>
<evidence type="ECO:0000256" key="4">
    <source>
        <dbReference type="ARBA" id="ARBA00022917"/>
    </source>
</evidence>
<evidence type="ECO:0000313" key="6">
    <source>
        <dbReference type="EMBL" id="SGZ56599.1"/>
    </source>
</evidence>
<keyword evidence="2" id="KW-0963">Cytoplasm</keyword>
<organism evidence="6 7">
    <name type="scientific">Sungouiella intermedia</name>
    <dbReference type="NCBI Taxonomy" id="45354"/>
    <lineage>
        <taxon>Eukaryota</taxon>
        <taxon>Fungi</taxon>
        <taxon>Dikarya</taxon>
        <taxon>Ascomycota</taxon>
        <taxon>Saccharomycotina</taxon>
        <taxon>Pichiomycetes</taxon>
        <taxon>Metschnikowiaceae</taxon>
        <taxon>Sungouiella</taxon>
    </lineage>
</organism>
<evidence type="ECO:0000313" key="7">
    <source>
        <dbReference type="Proteomes" id="UP000182259"/>
    </source>
</evidence>
<name>A0A1L0BZ20_9ASCO</name>
<proteinExistence type="predicted"/>
<sequence length="103" mass="11835">MDIDDDYDNYSGDEEFNEDSLTNEEYDALYDALPKVKEALASYNSDIDDLAIKEALYYNYFELEPALEELKSKFPKKKGMLISFVPTPSQYTGDSLSSRLLIH</sequence>
<gene>
    <name evidence="6" type="ORF">SAMEA4029009_CIC11G00000003420</name>
</gene>
<comment type="subcellular location">
    <subcellularLocation>
        <location evidence="1">Cytoplasm</location>
    </subcellularLocation>
</comment>